<dbReference type="AlphaFoldDB" id="A0A1U9K8T3"/>
<dbReference type="PANTHER" id="PTHR37460">
    <property type="entry name" value="ENDONUCLEASE III"/>
    <property type="match status" value="1"/>
</dbReference>
<dbReference type="EMBL" id="CP019699">
    <property type="protein sequence ID" value="AQS56431.1"/>
    <property type="molecule type" value="Genomic_DNA"/>
</dbReference>
<proteinExistence type="predicted"/>
<dbReference type="InterPro" id="IPR000305">
    <property type="entry name" value="GIY-YIG_endonuc"/>
</dbReference>
<dbReference type="Proteomes" id="UP000188603">
    <property type="component" value="Chromosome"/>
</dbReference>
<organism evidence="2 3">
    <name type="scientific">Novibacillus thermophilus</name>
    <dbReference type="NCBI Taxonomy" id="1471761"/>
    <lineage>
        <taxon>Bacteria</taxon>
        <taxon>Bacillati</taxon>
        <taxon>Bacillota</taxon>
        <taxon>Bacilli</taxon>
        <taxon>Bacillales</taxon>
        <taxon>Thermoactinomycetaceae</taxon>
        <taxon>Novibacillus</taxon>
    </lineage>
</organism>
<gene>
    <name evidence="2" type="ORF">B0W44_12355</name>
</gene>
<evidence type="ECO:0000313" key="3">
    <source>
        <dbReference type="Proteomes" id="UP000188603"/>
    </source>
</evidence>
<accession>A0A1U9K8T3</accession>
<dbReference type="RefSeq" id="WP_077720294.1">
    <property type="nucleotide sequence ID" value="NZ_CP019699.1"/>
</dbReference>
<feature type="domain" description="GIY-YIG" evidence="1">
    <location>
        <begin position="28"/>
        <end position="125"/>
    </location>
</feature>
<reference evidence="2 3" key="1">
    <citation type="journal article" date="2015" name="Int. J. Syst. Evol. Microbiol.">
        <title>Novibacillus thermophilus gen. nov., sp. nov., a Gram-staining-negative and moderately thermophilic member of the family Thermoactinomycetaceae.</title>
        <authorList>
            <person name="Yang G."/>
            <person name="Chen J."/>
            <person name="Zhou S."/>
        </authorList>
    </citation>
    <scope>NUCLEOTIDE SEQUENCE [LARGE SCALE GENOMIC DNA]</scope>
    <source>
        <strain evidence="2 3">SG-1</strain>
    </source>
</reference>
<dbReference type="Pfam" id="PF01986">
    <property type="entry name" value="DUF123"/>
    <property type="match status" value="1"/>
</dbReference>
<dbReference type="CDD" id="cd10441">
    <property type="entry name" value="GIY-YIG_COG1833"/>
    <property type="match status" value="1"/>
</dbReference>
<keyword evidence="3" id="KW-1185">Reference proteome</keyword>
<dbReference type="PANTHER" id="PTHR37460:SF1">
    <property type="entry name" value="ENDONUCLEASE III"/>
    <property type="match status" value="1"/>
</dbReference>
<dbReference type="KEGG" id="ntr:B0W44_12355"/>
<evidence type="ECO:0000313" key="2">
    <source>
        <dbReference type="EMBL" id="AQS56431.1"/>
    </source>
</evidence>
<dbReference type="InterPro" id="IPR002837">
    <property type="entry name" value="DUF123"/>
</dbReference>
<sequence length="130" mass="15416">MKPLKYEKNHTLYAIKALMTRDYENITIGKLGTFSFQKGLYVYVGSAKRNLHSRIERHIKLEKTKHWHFDYVRPFLQIVEIETYSGEERECRLFQRLMTENGGHVPIRGFGSSDCHCKAHMFFVPLKQHL</sequence>
<dbReference type="SMART" id="SM00465">
    <property type="entry name" value="GIYc"/>
    <property type="match status" value="1"/>
</dbReference>
<dbReference type="OrthoDB" id="9802365at2"/>
<name>A0A1U9K8T3_9BACL</name>
<protein>
    <submittedName>
        <fullName evidence="2">Nuclease</fullName>
    </submittedName>
</protein>
<evidence type="ECO:0000259" key="1">
    <source>
        <dbReference type="SMART" id="SM00465"/>
    </source>
</evidence>